<dbReference type="Proteomes" id="UP000016922">
    <property type="component" value="Unassembled WGS sequence"/>
</dbReference>
<proteinExistence type="predicted"/>
<accession>S3DXP6</accession>
<dbReference type="OrthoDB" id="2157530at2759"/>
<organism evidence="2 3">
    <name type="scientific">Glarea lozoyensis (strain ATCC 20868 / MF5171)</name>
    <dbReference type="NCBI Taxonomy" id="1116229"/>
    <lineage>
        <taxon>Eukaryota</taxon>
        <taxon>Fungi</taxon>
        <taxon>Dikarya</taxon>
        <taxon>Ascomycota</taxon>
        <taxon>Pezizomycotina</taxon>
        <taxon>Leotiomycetes</taxon>
        <taxon>Helotiales</taxon>
        <taxon>Helotiaceae</taxon>
        <taxon>Glarea</taxon>
    </lineage>
</organism>
<dbReference type="PANTHER" id="PTHR24148">
    <property type="entry name" value="ANKYRIN REPEAT DOMAIN-CONTAINING PROTEIN 39 HOMOLOG-RELATED"/>
    <property type="match status" value="1"/>
</dbReference>
<dbReference type="GeneID" id="19463155"/>
<dbReference type="InterPro" id="IPR052895">
    <property type="entry name" value="HetReg/Transcr_Mod"/>
</dbReference>
<reference evidence="2 3" key="1">
    <citation type="journal article" date="2013" name="BMC Genomics">
        <title>Genomics-driven discovery of the pneumocandin biosynthetic gene cluster in the fungus Glarea lozoyensis.</title>
        <authorList>
            <person name="Chen L."/>
            <person name="Yue Q."/>
            <person name="Zhang X."/>
            <person name="Xiang M."/>
            <person name="Wang C."/>
            <person name="Li S."/>
            <person name="Che Y."/>
            <person name="Ortiz-Lopez F.J."/>
            <person name="Bills G.F."/>
            <person name="Liu X."/>
            <person name="An Z."/>
        </authorList>
    </citation>
    <scope>NUCLEOTIDE SEQUENCE [LARGE SCALE GENOMIC DNA]</scope>
    <source>
        <strain evidence="3">ATCC 20868 / MF5171</strain>
    </source>
</reference>
<dbReference type="RefSeq" id="XP_008082544.1">
    <property type="nucleotide sequence ID" value="XM_008084353.1"/>
</dbReference>
<evidence type="ECO:0000313" key="3">
    <source>
        <dbReference type="Proteomes" id="UP000016922"/>
    </source>
</evidence>
<sequence>MADTIGAQIEPAVRFSYKPLESPDSIRLLLLEAPSDDHAEIITGHIQHTTLTQCERDLIEPYTALSYVWGDASITKAVLVDGAPVQVTVNLFNALRDIRDQKRVMRLWADALCINQSDNEEKALQVGLMGRIYSVAGSTIIYLGSPISNDNIDGVSKAIGHDSLDRSKCDDILRSSWFRRAWVFQEAVLSRDPRIQFGKWRCKWDDLVNFASQQQGIENTAQAGNRDIPLIADYVEVQAYQDITSAKAILNQMHKAKAALQTRHRFGYDATNSILRLTHARRGLGATDPRDLIFANIGVANDGKQIPLKVDYTSDCVQVYQDFARYQIMYGNGYEVFSCLSGRRCGKLAESLPSWVPDWTDSAGGQWEDLTRLCNAWLTLESPTGNNPSSNVFAEDGIELKTRYYGHPDRCRWLHNYSRPACRGKALDKVVRKSEPFHPIRDWIEIEHYPSIGLPSCSDNIACYQRLRKLHGDILPEIIISQDGRPSLPERDHSYNKVMAWSQTLGFIKLNITKGLSEEYVLLRLESGGLAWVLASAQPNEGDLIIEIETLGIKKGSVVDDELEYCGARTGFYLIRKCPTLLEDSTYHELHEELREQLEMKKEYWEGRTLIAICEKDYCSYSTDLLVPCQILMTAIPHFPDKLIISRSSLEQQYFLFL</sequence>
<dbReference type="Pfam" id="PF06985">
    <property type="entry name" value="HET"/>
    <property type="match status" value="1"/>
</dbReference>
<dbReference type="AlphaFoldDB" id="S3DXP6"/>
<dbReference type="PANTHER" id="PTHR24148:SF73">
    <property type="entry name" value="HET DOMAIN PROTEIN (AFU_ORTHOLOGUE AFUA_8G01020)"/>
    <property type="match status" value="1"/>
</dbReference>
<dbReference type="InterPro" id="IPR010730">
    <property type="entry name" value="HET"/>
</dbReference>
<feature type="domain" description="Heterokaryon incompatibility" evidence="1">
    <location>
        <begin position="62"/>
        <end position="186"/>
    </location>
</feature>
<keyword evidence="3" id="KW-1185">Reference proteome</keyword>
<dbReference type="EMBL" id="KE145363">
    <property type="protein sequence ID" value="EPE31133.1"/>
    <property type="molecule type" value="Genomic_DNA"/>
</dbReference>
<dbReference type="STRING" id="1116229.S3DXP6"/>
<dbReference type="KEGG" id="glz:GLAREA_04100"/>
<evidence type="ECO:0000313" key="2">
    <source>
        <dbReference type="EMBL" id="EPE31133.1"/>
    </source>
</evidence>
<name>S3DXP6_GLAL2</name>
<dbReference type="HOGENOM" id="CLU_416807_0_0_1"/>
<dbReference type="eggNOG" id="ENOG502RQTC">
    <property type="taxonomic scope" value="Eukaryota"/>
</dbReference>
<gene>
    <name evidence="2" type="ORF">GLAREA_04100</name>
</gene>
<protein>
    <recommendedName>
        <fullName evidence="1">Heterokaryon incompatibility domain-containing protein</fullName>
    </recommendedName>
</protein>
<evidence type="ECO:0000259" key="1">
    <source>
        <dbReference type="Pfam" id="PF06985"/>
    </source>
</evidence>